<dbReference type="InterPro" id="IPR011049">
    <property type="entry name" value="Serralysin-like_metalloprot_C"/>
</dbReference>
<organism evidence="1">
    <name type="scientific">viral metagenome</name>
    <dbReference type="NCBI Taxonomy" id="1070528"/>
    <lineage>
        <taxon>unclassified sequences</taxon>
        <taxon>metagenomes</taxon>
        <taxon>organismal metagenomes</taxon>
    </lineage>
</organism>
<dbReference type="EMBL" id="MN740869">
    <property type="protein sequence ID" value="QHU15884.1"/>
    <property type="molecule type" value="Genomic_DNA"/>
</dbReference>
<reference evidence="1" key="1">
    <citation type="journal article" date="2020" name="Nature">
        <title>Giant virus diversity and host interactions through global metagenomics.</title>
        <authorList>
            <person name="Schulz F."/>
            <person name="Roux S."/>
            <person name="Paez-Espino D."/>
            <person name="Jungbluth S."/>
            <person name="Walsh D.A."/>
            <person name="Denef V.J."/>
            <person name="McMahon K.D."/>
            <person name="Konstantinidis K.T."/>
            <person name="Eloe-Fadrosh E.A."/>
            <person name="Kyrpides N.C."/>
            <person name="Woyke T."/>
        </authorList>
    </citation>
    <scope>NUCLEOTIDE SEQUENCE</scope>
    <source>
        <strain evidence="1">GVMAG-S-3300010158-109</strain>
    </source>
</reference>
<evidence type="ECO:0008006" key="2">
    <source>
        <dbReference type="Google" id="ProtNLM"/>
    </source>
</evidence>
<proteinExistence type="predicted"/>
<dbReference type="Gene3D" id="2.150.10.10">
    <property type="entry name" value="Serralysin-like metalloprotease, C-terminal"/>
    <property type="match status" value="2"/>
</dbReference>
<accession>A0A6C0KHX8</accession>
<evidence type="ECO:0000313" key="1">
    <source>
        <dbReference type="EMBL" id="QHU15884.1"/>
    </source>
</evidence>
<name>A0A6C0KHX8_9ZZZZ</name>
<sequence length="509" mass="52646">MSFRVGSNTQFTSELINFLKPKNDLTNQLPNGTNYGDYLYWNGSTFAVGDSNVTIGAHAGENSQYDNAVAIGNTAGSYSQGTVAVAIGAGAGNQNQGPASVAIGSGAGSYNQGLNGGSGPYQCCSIAIGTGAGETNQGFFSVAIGPGAGANLQTPGSIALGFMAGSENQGGATGGMNCCSIAIGVSSGQTNQGMSAISVGQGAGMIEQGNYSMAFGNYAGAYGQGTGAVAIGNGAGSYTQGDCAIAIGNGAGFSGQSNNSIVINATGSNLNNYGQGTCVIAPVRDTNPSEPCFVEPYLMSYSPSTAELTYNSNPQILRNFGQGNELLLSDYNTTHYYSYYSETPLSQIDIGTNMVENSVYEVTFNTSGSTASNNDMNFLPNYSNYNNLYTNFAQSMLSGMSFVNTLSGKYNQGNTFSFDLVGGGYGYDPIGKITIFNYRNAKKIRVEVGDTCAISTGAGYWLSNESSAITPQGATPLSYDTETQWLTVGSLIFGNPSFTNVIVTVKRVI</sequence>
<protein>
    <recommendedName>
        <fullName evidence="2">Trimeric autotransporter adhesin YadA-like head domain-containing protein</fullName>
    </recommendedName>
</protein>
<dbReference type="AlphaFoldDB" id="A0A6C0KHX8"/>